<keyword evidence="5 9" id="KW-0648">Protein biosynthesis</keyword>
<dbReference type="PANTHER" id="PTHR46264">
    <property type="entry name" value="TYROSINE-TRNA LIGASE"/>
    <property type="match status" value="1"/>
</dbReference>
<dbReference type="InterPro" id="IPR023617">
    <property type="entry name" value="Tyr-tRNA-ligase_arc/euk-type"/>
</dbReference>
<reference evidence="10" key="1">
    <citation type="submission" date="2022-11" db="EMBL/GenBank/DDBJ databases">
        <title>Genome Resource of Sclerotinia nivalis Strain SnTB1, a Plant Pathogen Isolated from American Ginseng.</title>
        <authorList>
            <person name="Fan S."/>
        </authorList>
    </citation>
    <scope>NUCLEOTIDE SEQUENCE</scope>
    <source>
        <strain evidence="10">SnTB1</strain>
    </source>
</reference>
<evidence type="ECO:0000256" key="7">
    <source>
        <dbReference type="ARBA" id="ARBA00033323"/>
    </source>
</evidence>
<accession>A0A9X0DFC6</accession>
<keyword evidence="11" id="KW-1185">Reference proteome</keyword>
<dbReference type="Pfam" id="PF00579">
    <property type="entry name" value="tRNA-synt_1b"/>
    <property type="match status" value="1"/>
</dbReference>
<dbReference type="Gene3D" id="1.10.240.10">
    <property type="entry name" value="Tyrosyl-Transfer RNA Synthetase"/>
    <property type="match status" value="1"/>
</dbReference>
<dbReference type="InterPro" id="IPR014729">
    <property type="entry name" value="Rossmann-like_a/b/a_fold"/>
</dbReference>
<dbReference type="EMBL" id="JAPEIS010000011">
    <property type="protein sequence ID" value="KAJ8061471.1"/>
    <property type="molecule type" value="Genomic_DNA"/>
</dbReference>
<evidence type="ECO:0000256" key="8">
    <source>
        <dbReference type="ARBA" id="ARBA00048248"/>
    </source>
</evidence>
<evidence type="ECO:0000256" key="4">
    <source>
        <dbReference type="ARBA" id="ARBA00022840"/>
    </source>
</evidence>
<evidence type="ECO:0000313" key="10">
    <source>
        <dbReference type="EMBL" id="KAJ8061471.1"/>
    </source>
</evidence>
<proteinExistence type="inferred from homology"/>
<evidence type="ECO:0000313" key="11">
    <source>
        <dbReference type="Proteomes" id="UP001152300"/>
    </source>
</evidence>
<dbReference type="OrthoDB" id="41238at2759"/>
<gene>
    <name evidence="10" type="ORF">OCU04_009287</name>
</gene>
<dbReference type="AlphaFoldDB" id="A0A9X0DFC6"/>
<dbReference type="InterPro" id="IPR002307">
    <property type="entry name" value="Tyr-tRNA-ligase"/>
</dbReference>
<comment type="caution">
    <text evidence="10">The sequence shown here is derived from an EMBL/GenBank/DDBJ whole genome shotgun (WGS) entry which is preliminary data.</text>
</comment>
<dbReference type="PANTHER" id="PTHR46264:SF4">
    <property type="entry name" value="TYROSINE--TRNA LIGASE, CYTOPLASMIC"/>
    <property type="match status" value="1"/>
</dbReference>
<keyword evidence="3 9" id="KW-0547">Nucleotide-binding</keyword>
<organism evidence="10 11">
    <name type="scientific">Sclerotinia nivalis</name>
    <dbReference type="NCBI Taxonomy" id="352851"/>
    <lineage>
        <taxon>Eukaryota</taxon>
        <taxon>Fungi</taxon>
        <taxon>Dikarya</taxon>
        <taxon>Ascomycota</taxon>
        <taxon>Pezizomycotina</taxon>
        <taxon>Leotiomycetes</taxon>
        <taxon>Helotiales</taxon>
        <taxon>Sclerotiniaceae</taxon>
        <taxon>Sclerotinia</taxon>
    </lineage>
</organism>
<dbReference type="GO" id="GO:0005524">
    <property type="term" value="F:ATP binding"/>
    <property type="evidence" value="ECO:0007669"/>
    <property type="project" value="UniProtKB-KW"/>
</dbReference>
<protein>
    <recommendedName>
        <fullName evidence="1">tyrosine--tRNA ligase</fullName>
        <ecNumber evidence="1">6.1.1.1</ecNumber>
    </recommendedName>
    <alternativeName>
        <fullName evidence="7">Tyrosyl-tRNA synthetase</fullName>
    </alternativeName>
</protein>
<dbReference type="PRINTS" id="PR01040">
    <property type="entry name" value="TRNASYNTHTYR"/>
</dbReference>
<dbReference type="GO" id="GO:0004831">
    <property type="term" value="F:tyrosine-tRNA ligase activity"/>
    <property type="evidence" value="ECO:0007669"/>
    <property type="project" value="UniProtKB-EC"/>
</dbReference>
<evidence type="ECO:0000256" key="2">
    <source>
        <dbReference type="ARBA" id="ARBA00022598"/>
    </source>
</evidence>
<keyword evidence="6 9" id="KW-0030">Aminoacyl-tRNA synthetase</keyword>
<evidence type="ECO:0000256" key="3">
    <source>
        <dbReference type="ARBA" id="ARBA00022741"/>
    </source>
</evidence>
<evidence type="ECO:0000256" key="6">
    <source>
        <dbReference type="ARBA" id="ARBA00023146"/>
    </source>
</evidence>
<keyword evidence="4 9" id="KW-0067">ATP-binding</keyword>
<dbReference type="InterPro" id="IPR050489">
    <property type="entry name" value="Tyr-tRNA_synthase"/>
</dbReference>
<comment type="similarity">
    <text evidence="9">Belongs to the class-I aminoacyl-tRNA synthetase family.</text>
</comment>
<dbReference type="Gene3D" id="3.40.50.620">
    <property type="entry name" value="HUPs"/>
    <property type="match status" value="1"/>
</dbReference>
<evidence type="ECO:0000256" key="5">
    <source>
        <dbReference type="ARBA" id="ARBA00022917"/>
    </source>
</evidence>
<dbReference type="Proteomes" id="UP001152300">
    <property type="component" value="Unassembled WGS sequence"/>
</dbReference>
<evidence type="ECO:0000256" key="1">
    <source>
        <dbReference type="ARBA" id="ARBA00013160"/>
    </source>
</evidence>
<sequence length="371" mass="41246">MKMAPSNDTVAARLDLITQRLPAQNISGLELIEAALKAEGRNPRCFWATSPTGKPHIGYFIPILKFADFIEAGVDVVAGLLDVYSFLDNVNYPMEQVLQRMHYYKFVISAAIEAIGIPASKVQFVQESTYVNTPEFTRDQWRLCTIVPQQAVKDAWDRSYNPDMLSPMFCPGMQSLAEEYLDIDFQFGGADQAGIFGFSDRFMPQLGFKKRGHLMNPMLPNLLGGKMSSSHPPNTKIAFLDDAETVTKKIFGANTKVESALTNGVMASLRDILIPISHLRARIGITEGQKSFSGANSPDGTVFSVKVKSGEEHYSSYEEVEKSLFDGRITVEEINTAVSGAFNQLLDTIRKKYEENEEWQAVTKLAYPVDA</sequence>
<dbReference type="GO" id="GO:0006437">
    <property type="term" value="P:tyrosyl-tRNA aminoacylation"/>
    <property type="evidence" value="ECO:0007669"/>
    <property type="project" value="InterPro"/>
</dbReference>
<evidence type="ECO:0000256" key="9">
    <source>
        <dbReference type="RuleBase" id="RU363036"/>
    </source>
</evidence>
<name>A0A9X0DFC6_9HELO</name>
<dbReference type="InterPro" id="IPR002305">
    <property type="entry name" value="aa-tRNA-synth_Ic"/>
</dbReference>
<dbReference type="PIRSF" id="PIRSF006588">
    <property type="entry name" value="TyrRS_arch_euk"/>
    <property type="match status" value="1"/>
</dbReference>
<dbReference type="EC" id="6.1.1.1" evidence="1"/>
<dbReference type="GO" id="GO:0005737">
    <property type="term" value="C:cytoplasm"/>
    <property type="evidence" value="ECO:0007669"/>
    <property type="project" value="TreeGrafter"/>
</dbReference>
<keyword evidence="2 9" id="KW-0436">Ligase</keyword>
<comment type="catalytic activity">
    <reaction evidence="8">
        <text>tRNA(Tyr) + L-tyrosine + ATP = L-tyrosyl-tRNA(Tyr) + AMP + diphosphate + H(+)</text>
        <dbReference type="Rhea" id="RHEA:10220"/>
        <dbReference type="Rhea" id="RHEA-COMP:9706"/>
        <dbReference type="Rhea" id="RHEA-COMP:9707"/>
        <dbReference type="ChEBI" id="CHEBI:15378"/>
        <dbReference type="ChEBI" id="CHEBI:30616"/>
        <dbReference type="ChEBI" id="CHEBI:33019"/>
        <dbReference type="ChEBI" id="CHEBI:58315"/>
        <dbReference type="ChEBI" id="CHEBI:78442"/>
        <dbReference type="ChEBI" id="CHEBI:78536"/>
        <dbReference type="ChEBI" id="CHEBI:456215"/>
        <dbReference type="EC" id="6.1.1.1"/>
    </reaction>
</comment>
<dbReference type="SUPFAM" id="SSF52374">
    <property type="entry name" value="Nucleotidylyl transferase"/>
    <property type="match status" value="1"/>
</dbReference>